<feature type="domain" description="Peptidase M61 catalytic" evidence="2">
    <location>
        <begin position="309"/>
        <end position="418"/>
    </location>
</feature>
<keyword evidence="1" id="KW-0732">Signal</keyword>
<gene>
    <name evidence="4" type="ORF">GCM10010992_05350</name>
</gene>
<evidence type="ECO:0000313" key="5">
    <source>
        <dbReference type="Proteomes" id="UP000620064"/>
    </source>
</evidence>
<sequence length="619" mass="69634">MKHSFLTLVAASALLWSCTSQNATANATKDEVNVTLDLVNVNNDKVKVVAKPAKITSTTIIYQVPRIIPGTYAIADYGRYIEDFKAYDKSGNALSVSKTDVNSWKIENANQLDKVEYLVNDTFDSEEGGAFDENSKTIFSPAGTNILAGENFLLNLCGFVGYFDNQKDFQYNLTIDHSANLVGTTALTDQDASANKDFFKIPRYADVVDNPIMYAKPDIGTFTVDGMEVDLHVYSPRNKELNAKKLLPELQKMMTAQKKFLGDINHTKKYAILAYITSMQKDDARGLGALEHNNSTTATFADEMKVDELIHVISHEFFHTLTPLNVHSKEIHYFDFNQPKMSQHLWMYEGFTEYFANLFQVKQGLIDEKKFFALMADKVHNSKTMYQDDLSFTEMSKNVLDPTVKKQYPNVYEKGALMAMCLDIIIREKSNGEKGVRDVMGELSKIYGPNRPFDDADLIPEFTKITYPEVGEFLQSHVVKGVPVDYNQYLSKVGVENATVKVPVNLALLVDNTRYVRIDANRNVFINALDGKNEFIKAIGFQDGDQIIEFEGKKIDGGNLNSVFMPIYKLQEGKPFAAKVMRNGKEVDLKGNVKLNYVDGPGFVISNPAKESLKNKWLK</sequence>
<dbReference type="InterPro" id="IPR036034">
    <property type="entry name" value="PDZ_sf"/>
</dbReference>
<dbReference type="Pfam" id="PF17899">
    <property type="entry name" value="Peptidase_M61_N"/>
    <property type="match status" value="1"/>
</dbReference>
<dbReference type="InterPro" id="IPR040756">
    <property type="entry name" value="Peptidase_M61_N"/>
</dbReference>
<accession>A0ABQ2NIK8</accession>
<comment type="caution">
    <text evidence="4">The sequence shown here is derived from an EMBL/GenBank/DDBJ whole genome shotgun (WGS) entry which is preliminary data.</text>
</comment>
<keyword evidence="5" id="KW-1185">Reference proteome</keyword>
<name>A0ABQ2NIK8_9FLAO</name>
<dbReference type="SUPFAM" id="SSF55486">
    <property type="entry name" value="Metalloproteases ('zincins'), catalytic domain"/>
    <property type="match status" value="1"/>
</dbReference>
<dbReference type="Proteomes" id="UP000620064">
    <property type="component" value="Unassembled WGS sequence"/>
</dbReference>
<feature type="signal peptide" evidence="1">
    <location>
        <begin position="1"/>
        <end position="25"/>
    </location>
</feature>
<dbReference type="EMBL" id="BMLV01000001">
    <property type="protein sequence ID" value="GGP02144.1"/>
    <property type="molecule type" value="Genomic_DNA"/>
</dbReference>
<dbReference type="Gene3D" id="2.60.40.3650">
    <property type="match status" value="1"/>
</dbReference>
<reference evidence="5" key="1">
    <citation type="journal article" date="2019" name="Int. J. Syst. Evol. Microbiol.">
        <title>The Global Catalogue of Microorganisms (GCM) 10K type strain sequencing project: providing services to taxonomists for standard genome sequencing and annotation.</title>
        <authorList>
            <consortium name="The Broad Institute Genomics Platform"/>
            <consortium name="The Broad Institute Genome Sequencing Center for Infectious Disease"/>
            <person name="Wu L."/>
            <person name="Ma J."/>
        </authorList>
    </citation>
    <scope>NUCLEOTIDE SEQUENCE [LARGE SCALE GENOMIC DNA]</scope>
    <source>
        <strain evidence="5">CGMCC 1.7656</strain>
    </source>
</reference>
<evidence type="ECO:0000256" key="1">
    <source>
        <dbReference type="SAM" id="SignalP"/>
    </source>
</evidence>
<organism evidence="4 5">
    <name type="scientific">Cloacibacterium rupense</name>
    <dbReference type="NCBI Taxonomy" id="517423"/>
    <lineage>
        <taxon>Bacteria</taxon>
        <taxon>Pseudomonadati</taxon>
        <taxon>Bacteroidota</taxon>
        <taxon>Flavobacteriia</taxon>
        <taxon>Flavobacteriales</taxon>
        <taxon>Weeksellaceae</taxon>
    </lineage>
</organism>
<proteinExistence type="predicted"/>
<evidence type="ECO:0000313" key="4">
    <source>
        <dbReference type="EMBL" id="GGP02144.1"/>
    </source>
</evidence>
<feature type="domain" description="Peptidase M61 N-terminal" evidence="3">
    <location>
        <begin position="34"/>
        <end position="216"/>
    </location>
</feature>
<feature type="chain" id="PRO_5047087977" evidence="1">
    <location>
        <begin position="26"/>
        <end position="619"/>
    </location>
</feature>
<evidence type="ECO:0000259" key="3">
    <source>
        <dbReference type="Pfam" id="PF17899"/>
    </source>
</evidence>
<dbReference type="InterPro" id="IPR007963">
    <property type="entry name" value="Peptidase_M61_catalytic"/>
</dbReference>
<protein>
    <submittedName>
        <fullName evidence="4">Peptidase M61</fullName>
    </submittedName>
</protein>
<dbReference type="Pfam" id="PF05299">
    <property type="entry name" value="Peptidase_M61"/>
    <property type="match status" value="1"/>
</dbReference>
<dbReference type="RefSeq" id="WP_188616537.1">
    <property type="nucleotide sequence ID" value="NZ_BMLV01000001.1"/>
</dbReference>
<dbReference type="Gene3D" id="1.10.390.10">
    <property type="entry name" value="Neutral Protease Domain 2"/>
    <property type="match status" value="1"/>
</dbReference>
<evidence type="ECO:0000259" key="2">
    <source>
        <dbReference type="Pfam" id="PF05299"/>
    </source>
</evidence>
<dbReference type="InterPro" id="IPR027268">
    <property type="entry name" value="Peptidase_M4/M1_CTD_sf"/>
</dbReference>
<dbReference type="SUPFAM" id="SSF50156">
    <property type="entry name" value="PDZ domain-like"/>
    <property type="match status" value="1"/>
</dbReference>